<keyword evidence="2 4" id="KW-0863">Zinc-finger</keyword>
<dbReference type="PROSITE" id="PS50966">
    <property type="entry name" value="ZF_SWIM"/>
    <property type="match status" value="1"/>
</dbReference>
<keyword evidence="1" id="KW-0479">Metal-binding</keyword>
<reference evidence="7" key="2">
    <citation type="submission" date="2015-06" db="UniProtKB">
        <authorList>
            <consortium name="EnsemblMetazoa"/>
        </authorList>
    </citation>
    <scope>IDENTIFICATION</scope>
</reference>
<evidence type="ECO:0000256" key="2">
    <source>
        <dbReference type="ARBA" id="ARBA00022771"/>
    </source>
</evidence>
<evidence type="ECO:0000313" key="7">
    <source>
        <dbReference type="EnsemblMetazoa" id="tetur08g04850.1"/>
    </source>
</evidence>
<dbReference type="InterPro" id="IPR007527">
    <property type="entry name" value="Znf_SWIM"/>
</dbReference>
<reference evidence="8" key="1">
    <citation type="submission" date="2011-08" db="EMBL/GenBank/DDBJ databases">
        <authorList>
            <person name="Rombauts S."/>
        </authorList>
    </citation>
    <scope>NUCLEOTIDE SEQUENCE</scope>
    <source>
        <strain evidence="8">London</strain>
    </source>
</reference>
<dbReference type="Proteomes" id="UP000015104">
    <property type="component" value="Unassembled WGS sequence"/>
</dbReference>
<gene>
    <name evidence="7" type="primary">107362472</name>
</gene>
<feature type="region of interest" description="Disordered" evidence="5">
    <location>
        <begin position="388"/>
        <end position="431"/>
    </location>
</feature>
<dbReference type="eggNOG" id="KOG3615">
    <property type="taxonomic scope" value="Eukaryota"/>
</dbReference>
<dbReference type="PANTHER" id="PTHR22619:SF0">
    <property type="entry name" value="ZINC FINGER SWIM DOMAIN-CONTAINING PROTEIN 6-LIKE PROTEIN"/>
    <property type="match status" value="1"/>
</dbReference>
<keyword evidence="8" id="KW-1185">Reference proteome</keyword>
<dbReference type="GO" id="GO:0031462">
    <property type="term" value="C:Cul2-RING ubiquitin ligase complex"/>
    <property type="evidence" value="ECO:0007669"/>
    <property type="project" value="TreeGrafter"/>
</dbReference>
<dbReference type="InterPro" id="IPR048370">
    <property type="entry name" value="ZSWIM4-8_C"/>
</dbReference>
<protein>
    <recommendedName>
        <fullName evidence="6">SWIM-type domain-containing protein</fullName>
    </recommendedName>
</protein>
<proteinExistence type="predicted"/>
<dbReference type="GO" id="GO:0008270">
    <property type="term" value="F:zinc ion binding"/>
    <property type="evidence" value="ECO:0007669"/>
    <property type="project" value="UniProtKB-KW"/>
</dbReference>
<dbReference type="EMBL" id="CAEY01001954">
    <property type="status" value="NOT_ANNOTATED_CDS"/>
    <property type="molecule type" value="Genomic_DNA"/>
</dbReference>
<dbReference type="EnsemblMetazoa" id="tetur08g04850.1">
    <property type="protein sequence ID" value="tetur08g04850.1"/>
    <property type="gene ID" value="tetur08g04850"/>
</dbReference>
<feature type="region of interest" description="Disordered" evidence="5">
    <location>
        <begin position="106"/>
        <end position="126"/>
    </location>
</feature>
<dbReference type="OMA" id="WIGHALD"/>
<evidence type="ECO:0000313" key="8">
    <source>
        <dbReference type="Proteomes" id="UP000015104"/>
    </source>
</evidence>
<dbReference type="PANTHER" id="PTHR22619">
    <property type="entry name" value="ZINC FINGER SWIM DOMAIN CONTAINING PROTEIN 4, 5, 6"/>
    <property type="match status" value="1"/>
</dbReference>
<evidence type="ECO:0000256" key="4">
    <source>
        <dbReference type="PROSITE-ProRule" id="PRU00325"/>
    </source>
</evidence>
<organism evidence="7 8">
    <name type="scientific">Tetranychus urticae</name>
    <name type="common">Two-spotted spider mite</name>
    <dbReference type="NCBI Taxonomy" id="32264"/>
    <lineage>
        <taxon>Eukaryota</taxon>
        <taxon>Metazoa</taxon>
        <taxon>Ecdysozoa</taxon>
        <taxon>Arthropoda</taxon>
        <taxon>Chelicerata</taxon>
        <taxon>Arachnida</taxon>
        <taxon>Acari</taxon>
        <taxon>Acariformes</taxon>
        <taxon>Trombidiformes</taxon>
        <taxon>Prostigmata</taxon>
        <taxon>Eleutherengona</taxon>
        <taxon>Raphignathae</taxon>
        <taxon>Tetranychoidea</taxon>
        <taxon>Tetranychidae</taxon>
        <taxon>Tetranychus</taxon>
    </lineage>
</organism>
<evidence type="ECO:0000256" key="5">
    <source>
        <dbReference type="SAM" id="MobiDB-lite"/>
    </source>
</evidence>
<feature type="domain" description="SWIM-type" evidence="6">
    <location>
        <begin position="130"/>
        <end position="167"/>
    </location>
</feature>
<evidence type="ECO:0000259" key="6">
    <source>
        <dbReference type="PROSITE" id="PS50966"/>
    </source>
</evidence>
<evidence type="ECO:0000256" key="3">
    <source>
        <dbReference type="ARBA" id="ARBA00022833"/>
    </source>
</evidence>
<sequence length="1183" mass="133682">MCPETLLDICAKVVAYYIPFQRIEERCQRIPEPVQARIIYWSFPRNERDICMYSSLSSDLLNCPSNNDSTLSEIPFYQGVRLFESESVENVLQVGFHLSGVVTVKSPLSSSNSSSSQSNYSQGGGSEKRYRVSITFDRCKITSVTCTCDSKDIFWCQHVVALTLYRIRNPNLVKLRVPISETLLQLDRQQLQKLIQYLISEHHTEVLPTAQRLTDEILQSHSNINRIAGAPDPTAGSCAEDEHSWHLDEEQVSEQVKSYLAQPPHAQLVRSNKQLNALFAKVKEMLRAKDSNAARMLRLITEQFLADPRLPAWRLQGVPVSEKCRPLWDQLGSLWVCVVLNPHATNRERQHWRNLLERWSKSSVCPLEDAVLSRQVRRGIKRRISVLEESSTDDDDDENLNNNNNERSRRNHANLSNSNHNSHSRQYGNASSSQLPRTIFHRALEASLLLWDDTHLRFILDNKSNMPFVPPPSCSNSVLFTSKGYPLWNEPIPTACARVEALRCHGYRQSALRLAVAVVRTMRRQQFEWQCKWQREQDFVTTACSNSDVCPNPIHCNTEGWLGNPLDPIGSLFDTLAEASLTFDQKPLDHYYPPFLGESSSQSSSVNSSHVQEEPAVLNVLNPIFNNDKPRYQHVVVPGSQHNETYLSLALEAALIALGQQRLMPPGSHAQEKAFRQENQLLMKLQDFDLDTNLVAVLRKQAFLLLEGGPFSGLGRGIHPESVPMHNFARYLFTALLQYDTELAYNVGLRAMRLPILENNDDSSEAGGVSHSNVNVRSPRWHMLNQIEFQQRTLAATMLCAAKNDLGRLEMVLKSAQKNIHSYVHLFKLAESALNTAIPSDGRPRHIFLLKAAYELGLQVLRMTLHSLASQSNTVNSYKRRDVVKWMVLCATEVGLDALLTIMHKWSELFTPMEATMHVATPIMNPATVMKLGLDYRQQEDLSATARLLALQCAHKDPPNCALASLHLCENRPCDFETAYQTVLRAGSTGVMNSSQLFVVAKHMETRGSPPRAYKLALLAIKSVQISYNIDNHPSIGDIQWAFNLAMSLGKNELAGLIPILVKNVQCASVLSDILRRCSLGPPGFTAYMDGKRRCLKPLPMDRTPLRQLLEAAISAYVNSTHSRLTHISPRHYGDFIDFLSKARETFMLAPDGMMQFHSLIDNIKMAYKGKKKLMFLVKERFG</sequence>
<dbReference type="Pfam" id="PF21055">
    <property type="entry name" value="ZSWIM4-8_C"/>
    <property type="match status" value="1"/>
</dbReference>
<feature type="compositionally biased region" description="Acidic residues" evidence="5">
    <location>
        <begin position="390"/>
        <end position="399"/>
    </location>
</feature>
<dbReference type="HOGENOM" id="CLU_005301_1_0_1"/>
<feature type="compositionally biased region" description="Low complexity" evidence="5">
    <location>
        <begin position="413"/>
        <end position="425"/>
    </location>
</feature>
<name>T1KBP9_TETUR</name>
<keyword evidence="3" id="KW-0862">Zinc</keyword>
<dbReference type="OrthoDB" id="10013584at2759"/>
<feature type="compositionally biased region" description="Low complexity" evidence="5">
    <location>
        <begin position="109"/>
        <end position="121"/>
    </location>
</feature>
<dbReference type="AlphaFoldDB" id="T1KBP9"/>
<accession>T1KBP9</accession>
<evidence type="ECO:0000256" key="1">
    <source>
        <dbReference type="ARBA" id="ARBA00022723"/>
    </source>
</evidence>